<dbReference type="Proteomes" id="UP000541558">
    <property type="component" value="Unassembled WGS sequence"/>
</dbReference>
<dbReference type="AlphaFoldDB" id="A0A8H5FCQ3"/>
<organism evidence="2 3">
    <name type="scientific">Ephemerocybe angulata</name>
    <dbReference type="NCBI Taxonomy" id="980116"/>
    <lineage>
        <taxon>Eukaryota</taxon>
        <taxon>Fungi</taxon>
        <taxon>Dikarya</taxon>
        <taxon>Basidiomycota</taxon>
        <taxon>Agaricomycotina</taxon>
        <taxon>Agaricomycetes</taxon>
        <taxon>Agaricomycetidae</taxon>
        <taxon>Agaricales</taxon>
        <taxon>Agaricineae</taxon>
        <taxon>Psathyrellaceae</taxon>
        <taxon>Ephemerocybe</taxon>
    </lineage>
</organism>
<protein>
    <recommendedName>
        <fullName evidence="4">Pentatricopeptide repeat-containing protein</fullName>
    </recommendedName>
</protein>
<dbReference type="InterPro" id="IPR050667">
    <property type="entry name" value="PPR-containing_protein"/>
</dbReference>
<feature type="region of interest" description="Disordered" evidence="1">
    <location>
        <begin position="30"/>
        <end position="76"/>
    </location>
</feature>
<dbReference type="Gene3D" id="1.25.40.10">
    <property type="entry name" value="Tetratricopeptide repeat domain"/>
    <property type="match status" value="2"/>
</dbReference>
<gene>
    <name evidence="2" type="ORF">D9611_008989</name>
</gene>
<dbReference type="PANTHER" id="PTHR47939">
    <property type="entry name" value="MEMBRANE-ASSOCIATED SALT-INDUCIBLE PROTEIN-LIKE"/>
    <property type="match status" value="1"/>
</dbReference>
<evidence type="ECO:0000313" key="2">
    <source>
        <dbReference type="EMBL" id="KAF5331991.1"/>
    </source>
</evidence>
<name>A0A8H5FCQ3_9AGAR</name>
<comment type="caution">
    <text evidence="2">The sequence shown here is derived from an EMBL/GenBank/DDBJ whole genome shotgun (WGS) entry which is preliminary data.</text>
</comment>
<reference evidence="2 3" key="1">
    <citation type="journal article" date="2020" name="ISME J.">
        <title>Uncovering the hidden diversity of litter-decomposition mechanisms in mushroom-forming fungi.</title>
        <authorList>
            <person name="Floudas D."/>
            <person name="Bentzer J."/>
            <person name="Ahren D."/>
            <person name="Johansson T."/>
            <person name="Persson P."/>
            <person name="Tunlid A."/>
        </authorList>
    </citation>
    <scope>NUCLEOTIDE SEQUENCE [LARGE SCALE GENOMIC DNA]</scope>
    <source>
        <strain evidence="2 3">CBS 175.51</strain>
    </source>
</reference>
<dbReference type="InterPro" id="IPR011990">
    <property type="entry name" value="TPR-like_helical_dom_sf"/>
</dbReference>
<accession>A0A8H5FCQ3</accession>
<evidence type="ECO:0008006" key="4">
    <source>
        <dbReference type="Google" id="ProtNLM"/>
    </source>
</evidence>
<dbReference type="OrthoDB" id="185373at2759"/>
<dbReference type="PANTHER" id="PTHR47939:SF5">
    <property type="entry name" value="PENTACOTRIPEPTIDE-REPEAT REGION OF PRORP DOMAIN-CONTAINING PROTEIN"/>
    <property type="match status" value="1"/>
</dbReference>
<dbReference type="EMBL" id="JAACJK010000112">
    <property type="protein sequence ID" value="KAF5331991.1"/>
    <property type="molecule type" value="Genomic_DNA"/>
</dbReference>
<evidence type="ECO:0000313" key="3">
    <source>
        <dbReference type="Proteomes" id="UP000541558"/>
    </source>
</evidence>
<sequence>MLKPSLHGPRSGEYLLQIARIFRSNQAIDTVPGAGCTKSTSAPYRPSLKPGSSSSPFDAWHSKTATREDKTPPSLSFERVGYNANGLSSRQPPKIPLPGKWTQEMLQKLVLKKASSNDFSVVPGLLREGYLQGISLDPVTLGLAFLSLRGRNAWRIIQEASGEAILQLGLSKTLLDWYIRASRARDNEDLPEQLSLSKDTQLLRIIFRRNLSSALKKRDAARLRYLLDVVGRYEHLSDVGTRVLIHGAFDRFSLETSTWALVQRVVEEAISVRPTEHLLHWYAEACVALQQYHRLDTVLDKLGAVNIMPTFRKSFHVILETALRTQDVDRFLRAYEAMGAHGCAPDDTTESMIKEAFRCLAEGGSWAFIQEVTRAGMARVGPTASLLNWQARASLELGEYDMVDAVVEEFARTGIKPPRTTFHILLRVALEKADLARFFRTLEVMGDHGYPPDDSTLAHLNHTLNKPGKEWEWTFIQSLTLLGMERIGRSETLLFWHVKAMMELRTGRLHQLIDEVCMSRVYHTERLLDQLLQFALRKSDHIRAQNLFDLMKTYGYETSGKVKVLLAEYSPHTAIHDATAAIALPSFPSLSSSRKVYILNTLILAHLMLGSEETVAHLLASYFVPQMSELFNAVVWRNPNPDAPPNPVELFPQQLPEPLLPDTVLFGNLINYCASSQANFDGALQLLDGMLVLELELRIPMMVRLITACFKNNQAGLGIEIVARICESEATPLNLFEELHPQGFSKRVGINWHVPDLRGAVAPSVRLLCMLLEGIWFQEGIDVSEKVLRIMELHGLQQDEEFRVTVARMRAGVGGHLWLTKDAIVDT</sequence>
<proteinExistence type="predicted"/>
<evidence type="ECO:0000256" key="1">
    <source>
        <dbReference type="SAM" id="MobiDB-lite"/>
    </source>
</evidence>
<keyword evidence="3" id="KW-1185">Reference proteome</keyword>